<comment type="similarity">
    <text evidence="5">Belongs to the class-II pyridoxal-phosphate-dependent aminotransferase family.</text>
</comment>
<keyword evidence="4 5" id="KW-0663">Pyridoxal phosphate</keyword>
<dbReference type="Gene3D" id="3.90.1150.10">
    <property type="entry name" value="Aspartate Aminotransferase, domain 1"/>
    <property type="match status" value="1"/>
</dbReference>
<dbReference type="InterPro" id="IPR009081">
    <property type="entry name" value="PP-bd_ACP"/>
</dbReference>
<name>A0ABW9I3A1_9ACTN</name>
<dbReference type="SUPFAM" id="SSF53383">
    <property type="entry name" value="PLP-dependent transferases"/>
    <property type="match status" value="1"/>
</dbReference>
<dbReference type="NCBIfam" id="NF002878">
    <property type="entry name" value="PRK03321.1"/>
    <property type="match status" value="1"/>
</dbReference>
<organism evidence="8 9">
    <name type="scientific">Streptomyces niveiscabiei</name>
    <dbReference type="NCBI Taxonomy" id="164115"/>
    <lineage>
        <taxon>Bacteria</taxon>
        <taxon>Bacillati</taxon>
        <taxon>Actinomycetota</taxon>
        <taxon>Actinomycetes</taxon>
        <taxon>Kitasatosporales</taxon>
        <taxon>Streptomycetaceae</taxon>
        <taxon>Streptomyces</taxon>
    </lineage>
</organism>
<reference evidence="8 9" key="1">
    <citation type="submission" date="2024-12" db="EMBL/GenBank/DDBJ databases">
        <title>Forecasting of Potato common scab and diversities of Pathogenic streptomyces spp. in china.</title>
        <authorList>
            <person name="Handique U."/>
            <person name="Wu J."/>
        </authorList>
    </citation>
    <scope>NUCLEOTIDE SEQUENCE [LARGE SCALE GENOMIC DNA]</scope>
    <source>
        <strain evidence="8 9">ZRIMU1530</strain>
    </source>
</reference>
<feature type="region of interest" description="Disordered" evidence="6">
    <location>
        <begin position="91"/>
        <end position="116"/>
    </location>
</feature>
<evidence type="ECO:0000256" key="2">
    <source>
        <dbReference type="ARBA" id="ARBA00022576"/>
    </source>
</evidence>
<evidence type="ECO:0000256" key="4">
    <source>
        <dbReference type="ARBA" id="ARBA00022898"/>
    </source>
</evidence>
<evidence type="ECO:0000313" key="8">
    <source>
        <dbReference type="EMBL" id="MFM9614471.1"/>
    </source>
</evidence>
<keyword evidence="2 8" id="KW-0032">Aminotransferase</keyword>
<dbReference type="InterPro" id="IPR001917">
    <property type="entry name" value="Aminotrans_II_pyridoxalP_BS"/>
</dbReference>
<dbReference type="CDD" id="cd00609">
    <property type="entry name" value="AAT_like"/>
    <property type="match status" value="1"/>
</dbReference>
<evidence type="ECO:0000256" key="5">
    <source>
        <dbReference type="RuleBase" id="RU003693"/>
    </source>
</evidence>
<sequence>MYELLKTIMIEELEVEAGQLSPDASREDAGLDSLATFELSLELSRRLGVTIADEDLFALNTLADIAEFMEKRTGTGAAAAAEAPEDAGLARLLGTGDGSHAAPAHQLARNETPFPPPASVLDAITRAATEANRYPDPACGALRTALARHYGLTPDHVAVGAGSITLLQALLTVTAGPDAAVACSWPSFDGYEVLADLAGFRTVRVPLAEDGHDLAALAAAVDERTRLVLLCNPNNPTGTTSDEAALLRFLDAVPRTCLVVLDEAYAEFAHDPGLGARLLAARPNLIVARTFSKAYGLAGLRVGYLLAEPGLISRVQRMVMPLSVSDVAQAAAVASLAAQKDLLARVQDTAAERDRVRAALLALGFDVPPSEANFLWLPLGDRAEEFAAACASAGVAVRPYPGDGVRVTVGTVADDDAFLAVAGTNRP</sequence>
<dbReference type="PANTHER" id="PTHR43643:SF3">
    <property type="entry name" value="HISTIDINOL-PHOSPHATE AMINOTRANSFERASE"/>
    <property type="match status" value="1"/>
</dbReference>
<dbReference type="EMBL" id="JBJVNI010000026">
    <property type="protein sequence ID" value="MFM9614471.1"/>
    <property type="molecule type" value="Genomic_DNA"/>
</dbReference>
<dbReference type="InterPro" id="IPR050106">
    <property type="entry name" value="HistidinolP_aminotransfase"/>
</dbReference>
<dbReference type="InterPro" id="IPR036736">
    <property type="entry name" value="ACP-like_sf"/>
</dbReference>
<dbReference type="Gene3D" id="1.10.1200.10">
    <property type="entry name" value="ACP-like"/>
    <property type="match status" value="1"/>
</dbReference>
<feature type="domain" description="Carrier" evidence="7">
    <location>
        <begin position="1"/>
        <end position="73"/>
    </location>
</feature>
<dbReference type="GO" id="GO:0004400">
    <property type="term" value="F:histidinol-phosphate transaminase activity"/>
    <property type="evidence" value="ECO:0007669"/>
    <property type="project" value="UniProtKB-EC"/>
</dbReference>
<dbReference type="InterPro" id="IPR015421">
    <property type="entry name" value="PyrdxlP-dep_Trfase_major"/>
</dbReference>
<dbReference type="Pfam" id="PF00550">
    <property type="entry name" value="PP-binding"/>
    <property type="match status" value="1"/>
</dbReference>
<comment type="cofactor">
    <cofactor evidence="1 5">
        <name>pyridoxal 5'-phosphate</name>
        <dbReference type="ChEBI" id="CHEBI:597326"/>
    </cofactor>
</comment>
<dbReference type="InterPro" id="IPR015422">
    <property type="entry name" value="PyrdxlP-dep_Trfase_small"/>
</dbReference>
<dbReference type="RefSeq" id="WP_409122334.1">
    <property type="nucleotide sequence ID" value="NZ_JBJVNI010000026.1"/>
</dbReference>
<proteinExistence type="inferred from homology"/>
<dbReference type="Pfam" id="PF00155">
    <property type="entry name" value="Aminotran_1_2"/>
    <property type="match status" value="1"/>
</dbReference>
<dbReference type="Proteomes" id="UP001631957">
    <property type="component" value="Unassembled WGS sequence"/>
</dbReference>
<evidence type="ECO:0000256" key="3">
    <source>
        <dbReference type="ARBA" id="ARBA00022679"/>
    </source>
</evidence>
<accession>A0ABW9I3A1</accession>
<keyword evidence="3 8" id="KW-0808">Transferase</keyword>
<dbReference type="PROSITE" id="PS50075">
    <property type="entry name" value="CARRIER"/>
    <property type="match status" value="1"/>
</dbReference>
<protein>
    <submittedName>
        <fullName evidence="8">Histidinol-phosphate transaminase</fullName>
        <ecNumber evidence="8">2.6.1.9</ecNumber>
    </submittedName>
</protein>
<dbReference type="EC" id="2.6.1.9" evidence="8"/>
<dbReference type="InterPro" id="IPR024892">
    <property type="entry name" value="ArAT"/>
</dbReference>
<gene>
    <name evidence="8" type="ORF">ACKI18_38055</name>
</gene>
<dbReference type="InterPro" id="IPR004839">
    <property type="entry name" value="Aminotransferase_I/II_large"/>
</dbReference>
<comment type="caution">
    <text evidence="8">The sequence shown here is derived from an EMBL/GenBank/DDBJ whole genome shotgun (WGS) entry which is preliminary data.</text>
</comment>
<dbReference type="PROSITE" id="PS00599">
    <property type="entry name" value="AA_TRANSFER_CLASS_2"/>
    <property type="match status" value="1"/>
</dbReference>
<dbReference type="SUPFAM" id="SSF47336">
    <property type="entry name" value="ACP-like"/>
    <property type="match status" value="1"/>
</dbReference>
<evidence type="ECO:0000259" key="7">
    <source>
        <dbReference type="PROSITE" id="PS50075"/>
    </source>
</evidence>
<dbReference type="InterPro" id="IPR015424">
    <property type="entry name" value="PyrdxlP-dep_Trfase"/>
</dbReference>
<evidence type="ECO:0000256" key="6">
    <source>
        <dbReference type="SAM" id="MobiDB-lite"/>
    </source>
</evidence>
<keyword evidence="9" id="KW-1185">Reference proteome</keyword>
<evidence type="ECO:0000256" key="1">
    <source>
        <dbReference type="ARBA" id="ARBA00001933"/>
    </source>
</evidence>
<evidence type="ECO:0000313" key="9">
    <source>
        <dbReference type="Proteomes" id="UP001631957"/>
    </source>
</evidence>
<dbReference type="Gene3D" id="3.40.640.10">
    <property type="entry name" value="Type I PLP-dependent aspartate aminotransferase-like (Major domain)"/>
    <property type="match status" value="1"/>
</dbReference>
<dbReference type="PANTHER" id="PTHR43643">
    <property type="entry name" value="HISTIDINOL-PHOSPHATE AMINOTRANSFERASE 2"/>
    <property type="match status" value="1"/>
</dbReference>